<protein>
    <submittedName>
        <fullName evidence="1">Uncharacterized protein</fullName>
    </submittedName>
</protein>
<proteinExistence type="predicted"/>
<name>A0A2P2IJ79_RHIMU</name>
<organism evidence="1">
    <name type="scientific">Rhizophora mucronata</name>
    <name type="common">Asiatic mangrove</name>
    <dbReference type="NCBI Taxonomy" id="61149"/>
    <lineage>
        <taxon>Eukaryota</taxon>
        <taxon>Viridiplantae</taxon>
        <taxon>Streptophyta</taxon>
        <taxon>Embryophyta</taxon>
        <taxon>Tracheophyta</taxon>
        <taxon>Spermatophyta</taxon>
        <taxon>Magnoliopsida</taxon>
        <taxon>eudicotyledons</taxon>
        <taxon>Gunneridae</taxon>
        <taxon>Pentapetalae</taxon>
        <taxon>rosids</taxon>
        <taxon>fabids</taxon>
        <taxon>Malpighiales</taxon>
        <taxon>Rhizophoraceae</taxon>
        <taxon>Rhizophora</taxon>
    </lineage>
</organism>
<sequence>MTNKTGPFLCGELTHGHTSCNKFAFSIFDLLIRFQLGILYLNCNKLL</sequence>
<dbReference type="EMBL" id="GGEC01000795">
    <property type="protein sequence ID" value="MBW81278.1"/>
    <property type="molecule type" value="Transcribed_RNA"/>
</dbReference>
<dbReference type="AlphaFoldDB" id="A0A2P2IJ79"/>
<reference evidence="1" key="1">
    <citation type="submission" date="2018-02" db="EMBL/GenBank/DDBJ databases">
        <title>Rhizophora mucronata_Transcriptome.</title>
        <authorList>
            <person name="Meera S.P."/>
            <person name="Sreeshan A."/>
            <person name="Augustine A."/>
        </authorList>
    </citation>
    <scope>NUCLEOTIDE SEQUENCE</scope>
    <source>
        <tissue evidence="1">Leaf</tissue>
    </source>
</reference>
<evidence type="ECO:0000313" key="1">
    <source>
        <dbReference type="EMBL" id="MBW81278.1"/>
    </source>
</evidence>
<accession>A0A2P2IJ79</accession>